<protein>
    <submittedName>
        <fullName evidence="2">Uncharacterized protein</fullName>
    </submittedName>
</protein>
<dbReference type="AlphaFoldDB" id="A0A1G8J6V0"/>
<sequence length="39" mass="4213">MRVEERARGSRKEALLFGIVAALMLLAFLMLLVPGIVAG</sequence>
<organism evidence="2 3">
    <name type="scientific">Rhodococcus triatomae</name>
    <dbReference type="NCBI Taxonomy" id="300028"/>
    <lineage>
        <taxon>Bacteria</taxon>
        <taxon>Bacillati</taxon>
        <taxon>Actinomycetota</taxon>
        <taxon>Actinomycetes</taxon>
        <taxon>Mycobacteriales</taxon>
        <taxon>Nocardiaceae</taxon>
        <taxon>Rhodococcus</taxon>
    </lineage>
</organism>
<gene>
    <name evidence="2" type="ORF">SAMN05444695_10682</name>
</gene>
<name>A0A1G8J6V0_9NOCA</name>
<keyword evidence="1" id="KW-1133">Transmembrane helix</keyword>
<accession>A0A1G8J6V0</accession>
<evidence type="ECO:0000256" key="1">
    <source>
        <dbReference type="SAM" id="Phobius"/>
    </source>
</evidence>
<evidence type="ECO:0000313" key="2">
    <source>
        <dbReference type="EMBL" id="SDI26727.1"/>
    </source>
</evidence>
<dbReference type="EMBL" id="FNDN01000006">
    <property type="protein sequence ID" value="SDI26727.1"/>
    <property type="molecule type" value="Genomic_DNA"/>
</dbReference>
<keyword evidence="1" id="KW-0812">Transmembrane</keyword>
<evidence type="ECO:0000313" key="3">
    <source>
        <dbReference type="Proteomes" id="UP000183263"/>
    </source>
</evidence>
<feature type="transmembrane region" description="Helical" evidence="1">
    <location>
        <begin position="14"/>
        <end position="37"/>
    </location>
</feature>
<keyword evidence="1" id="KW-0472">Membrane</keyword>
<keyword evidence="3" id="KW-1185">Reference proteome</keyword>
<reference evidence="2 3" key="1">
    <citation type="submission" date="2016-10" db="EMBL/GenBank/DDBJ databases">
        <authorList>
            <person name="de Groot N.N."/>
        </authorList>
    </citation>
    <scope>NUCLEOTIDE SEQUENCE [LARGE SCALE GENOMIC DNA]</scope>
    <source>
        <strain evidence="2 3">DSM 44892</strain>
    </source>
</reference>
<dbReference type="Proteomes" id="UP000183263">
    <property type="component" value="Unassembled WGS sequence"/>
</dbReference>
<proteinExistence type="predicted"/>